<dbReference type="InterPro" id="IPR025366">
    <property type="entry name" value="DUF4270"/>
</dbReference>
<dbReference type="EMBL" id="FMAR01000001">
    <property type="protein sequence ID" value="SCB82436.1"/>
    <property type="molecule type" value="Genomic_DNA"/>
</dbReference>
<gene>
    <name evidence="1" type="ORF">GA0116948_101424</name>
</gene>
<protein>
    <recommendedName>
        <fullName evidence="3">DUF4270 domain-containing protein</fullName>
    </recommendedName>
</protein>
<keyword evidence="2" id="KW-1185">Reference proteome</keyword>
<evidence type="ECO:0000313" key="2">
    <source>
        <dbReference type="Proteomes" id="UP000242818"/>
    </source>
</evidence>
<evidence type="ECO:0008006" key="3">
    <source>
        <dbReference type="Google" id="ProtNLM"/>
    </source>
</evidence>
<sequence>MVSCDKTGFQYDGLIDPDHQTNYTLADSLTASMRTFQLDSVITSGSATILTGEYTDPSFGTLTAGSYFHLQTPATTSLQIDQNVIYDSTEFVLKPNKYYYGDSMSLQTINVHKLKQKILLPTTQTSLYNNETWPYDPTPIGSWTGTIRPNIDSFIHIRLPDAIGRDFLDQARRHTVALTSQADFLNYFGGISIQTKSGNGQQVIMGFKGQDTSVYLRVHYHLSDVLSTPQALTFQITDNNLQFNSFKSNRSGTPLAAFDAIPTPGYGRYKSITTDSTGHVAYIQASTGLVARLDFPTLGGLLNYGKFTKVLKAVLILRPENSTYRDLTLPPKLALCEVDKYNNVLDTLSATTGGTMYGNLVIDKLMNEQTAYTYDISSYINSQISIIGTDEVHGIMIMPNIGDFRSRTDRILLTDGKHSTSETNRLTIQVYYLTYQ</sequence>
<organism evidence="1 2">
    <name type="scientific">Chitinophaga costaii</name>
    <dbReference type="NCBI Taxonomy" id="1335309"/>
    <lineage>
        <taxon>Bacteria</taxon>
        <taxon>Pseudomonadati</taxon>
        <taxon>Bacteroidota</taxon>
        <taxon>Chitinophagia</taxon>
        <taxon>Chitinophagales</taxon>
        <taxon>Chitinophagaceae</taxon>
        <taxon>Chitinophaga</taxon>
    </lineage>
</organism>
<accession>A0A1C3ZJK2</accession>
<dbReference type="Proteomes" id="UP000242818">
    <property type="component" value="Unassembled WGS sequence"/>
</dbReference>
<evidence type="ECO:0000313" key="1">
    <source>
        <dbReference type="EMBL" id="SCB82436.1"/>
    </source>
</evidence>
<dbReference type="STRING" id="1335309.GA0116948_101424"/>
<name>A0A1C3ZJK2_9BACT</name>
<dbReference type="AlphaFoldDB" id="A0A1C3ZJK2"/>
<dbReference type="Pfam" id="PF14092">
    <property type="entry name" value="DUF4270"/>
    <property type="match status" value="1"/>
</dbReference>
<proteinExistence type="predicted"/>
<reference evidence="1 2" key="1">
    <citation type="submission" date="2016-08" db="EMBL/GenBank/DDBJ databases">
        <authorList>
            <person name="Seilhamer J.J."/>
        </authorList>
    </citation>
    <scope>NUCLEOTIDE SEQUENCE [LARGE SCALE GENOMIC DNA]</scope>
    <source>
        <strain evidence="1 2">A37T2</strain>
    </source>
</reference>